<feature type="transmembrane region" description="Helical" evidence="1">
    <location>
        <begin position="132"/>
        <end position="156"/>
    </location>
</feature>
<keyword evidence="1" id="KW-0812">Transmembrane</keyword>
<dbReference type="PANTHER" id="PTHR11161">
    <property type="entry name" value="O-ACYLTRANSFERASE"/>
    <property type="match status" value="1"/>
</dbReference>
<dbReference type="WBParaSite" id="ACOC_0000380101-mRNA-1">
    <property type="protein sequence ID" value="ACOC_0000380101-mRNA-1"/>
    <property type="gene ID" value="ACOC_0000380101"/>
</dbReference>
<feature type="domain" description="Nose resistant-to-fluoxetine protein N-terminal" evidence="2">
    <location>
        <begin position="1"/>
        <end position="123"/>
    </location>
</feature>
<evidence type="ECO:0000259" key="2">
    <source>
        <dbReference type="SMART" id="SM00703"/>
    </source>
</evidence>
<sequence length="304" mass="33832">MKSCAKHGGCDSSQKEILNKNMFAAKQLDAFGKLPAGIMELTTASIGSYVECNELLAPYETHYCFAGMQFSNLSFDVALEKLTIKLAVCMPRNCSERDIPQLMSSVVEGHFLPLTFTDTVCVPTSVEPTTSFWIFMTFLSFFVLWAILATTMDYVLHVHNSCNIKTSTVMSAFLAFSFYSNGAILLDVRPPKEGILRSLASIRFISMTWVAAGHTIGTASLSEALLPMLSLWNPLLSTTFTNAFLSVDTFFLLSGILVAYLFFKSRPASGFVKNPMTWTLYYVHRYLRLVVSIDVVRTTNEKQG</sequence>
<name>A0A0R3PHH4_ANGCS</name>
<dbReference type="InterPro" id="IPR006621">
    <property type="entry name" value="Nose-resist-to-fluoxetine_N"/>
</dbReference>
<dbReference type="EMBL" id="UYYA01001431">
    <property type="protein sequence ID" value="VDM55387.1"/>
    <property type="molecule type" value="Genomic_DNA"/>
</dbReference>
<evidence type="ECO:0000313" key="5">
    <source>
        <dbReference type="WBParaSite" id="ACOC_0000380101-mRNA-1"/>
    </source>
</evidence>
<organism evidence="5">
    <name type="scientific">Angiostrongylus costaricensis</name>
    <name type="common">Nematode worm</name>
    <dbReference type="NCBI Taxonomy" id="334426"/>
    <lineage>
        <taxon>Eukaryota</taxon>
        <taxon>Metazoa</taxon>
        <taxon>Ecdysozoa</taxon>
        <taxon>Nematoda</taxon>
        <taxon>Chromadorea</taxon>
        <taxon>Rhabditida</taxon>
        <taxon>Rhabditina</taxon>
        <taxon>Rhabditomorpha</taxon>
        <taxon>Strongyloidea</taxon>
        <taxon>Metastrongylidae</taxon>
        <taxon>Angiostrongylus</taxon>
    </lineage>
</organism>
<gene>
    <name evidence="3" type="ORF">ACOC_LOCUS3802</name>
</gene>
<dbReference type="OrthoDB" id="207378at2759"/>
<dbReference type="OMA" id="CEDIMIT"/>
<protein>
    <submittedName>
        <fullName evidence="5">NRF domain-containing protein</fullName>
    </submittedName>
</protein>
<reference evidence="3 4" key="2">
    <citation type="submission" date="2018-11" db="EMBL/GenBank/DDBJ databases">
        <authorList>
            <consortium name="Pathogen Informatics"/>
        </authorList>
    </citation>
    <scope>NUCLEOTIDE SEQUENCE [LARGE SCALE GENOMIC DNA]</scope>
    <source>
        <strain evidence="3 4">Costa Rica</strain>
    </source>
</reference>
<feature type="transmembrane region" description="Helical" evidence="1">
    <location>
        <begin position="242"/>
        <end position="263"/>
    </location>
</feature>
<keyword evidence="1" id="KW-1133">Transmembrane helix</keyword>
<feature type="transmembrane region" description="Helical" evidence="1">
    <location>
        <begin position="200"/>
        <end position="222"/>
    </location>
</feature>
<keyword evidence="4" id="KW-1185">Reference proteome</keyword>
<dbReference type="AlphaFoldDB" id="A0A0R3PHH4"/>
<evidence type="ECO:0000313" key="3">
    <source>
        <dbReference type="EMBL" id="VDM55387.1"/>
    </source>
</evidence>
<keyword evidence="1" id="KW-0472">Membrane</keyword>
<dbReference type="SMART" id="SM00703">
    <property type="entry name" value="NRF"/>
    <property type="match status" value="1"/>
</dbReference>
<dbReference type="PANTHER" id="PTHR11161:SF0">
    <property type="entry name" value="O-ACYLTRANSFERASE LIKE PROTEIN"/>
    <property type="match status" value="1"/>
</dbReference>
<evidence type="ECO:0000313" key="4">
    <source>
        <dbReference type="Proteomes" id="UP000267027"/>
    </source>
</evidence>
<dbReference type="InterPro" id="IPR052728">
    <property type="entry name" value="O2_lipid_transport_reg"/>
</dbReference>
<accession>A0A0R3PHH4</accession>
<dbReference type="Proteomes" id="UP000267027">
    <property type="component" value="Unassembled WGS sequence"/>
</dbReference>
<feature type="transmembrane region" description="Helical" evidence="1">
    <location>
        <begin position="168"/>
        <end position="188"/>
    </location>
</feature>
<dbReference type="Pfam" id="PF20146">
    <property type="entry name" value="NRF"/>
    <property type="match status" value="1"/>
</dbReference>
<proteinExistence type="predicted"/>
<evidence type="ECO:0000256" key="1">
    <source>
        <dbReference type="SAM" id="Phobius"/>
    </source>
</evidence>
<reference evidence="5" key="1">
    <citation type="submission" date="2017-02" db="UniProtKB">
        <authorList>
            <consortium name="WormBaseParasite"/>
        </authorList>
    </citation>
    <scope>IDENTIFICATION</scope>
</reference>